<evidence type="ECO:0000256" key="3">
    <source>
        <dbReference type="ARBA" id="ARBA00005189"/>
    </source>
</evidence>
<dbReference type="InterPro" id="IPR044268">
    <property type="entry name" value="PIP_synthase_PgsA1"/>
</dbReference>
<keyword evidence="6 17" id="KW-1003">Cell membrane</keyword>
<dbReference type="EMBL" id="WLVL01000003">
    <property type="protein sequence ID" value="MTB70502.1"/>
    <property type="molecule type" value="Genomic_DNA"/>
</dbReference>
<evidence type="ECO:0000256" key="12">
    <source>
        <dbReference type="ARBA" id="ARBA00023136"/>
    </source>
</evidence>
<evidence type="ECO:0000256" key="16">
    <source>
        <dbReference type="ARBA" id="ARBA00048865"/>
    </source>
</evidence>
<keyword evidence="12 17" id="KW-0472">Membrane</keyword>
<dbReference type="Proteomes" id="UP000431092">
    <property type="component" value="Unassembled WGS sequence"/>
</dbReference>
<comment type="function">
    <text evidence="17">Catalyzes the conjugation of the 1'-hydroxyl group of D-myo-inositol-3-phosphate (also named L-myo-inositol-1-phosphate) with a lipid tail of cytidine diphosphate diacylglycerol (CDP-DAG), forming phosphatidylinositol phosphate (PIP) and CMP. PIP is a precursor of phosphatidylinositol (PI) which is an essential lipid required for cell wall formation.</text>
</comment>
<comment type="pathway">
    <text evidence="3">Lipid metabolism.</text>
</comment>
<keyword evidence="9 17" id="KW-0479">Metal-binding</keyword>
<keyword evidence="17" id="KW-0443">Lipid metabolism</keyword>
<evidence type="ECO:0000256" key="2">
    <source>
        <dbReference type="ARBA" id="ARBA00004805"/>
    </source>
</evidence>
<keyword evidence="10 17" id="KW-0460">Magnesium</keyword>
<sequence length="201" mass="21407">MLNRFRALATRIFTPVAKILLRLGVSPDAVTVVGTLGVAASALWFFPRGELLVGTLLIAVFVFSDTIDGVMARHSGRTSSFGAFLDSSLDRIGDASIFGGLVLYYAWRGERVLTCVALAVLVLGMLVSYVRARAEGLGMTASVGVAERADRLVLILVATFVTGTGLWEPMVAVALWVLAVLSAITVLQRILVVRTQALARG</sequence>
<evidence type="ECO:0000256" key="7">
    <source>
        <dbReference type="ARBA" id="ARBA00022679"/>
    </source>
</evidence>
<dbReference type="UniPathway" id="UPA00220"/>
<feature type="binding site" evidence="17">
    <location>
        <begin position="28"/>
        <end position="31"/>
    </location>
    <ligand>
        <name>a CDP-1,2-diacyl-sn-glycerol</name>
        <dbReference type="ChEBI" id="CHEBI:58332"/>
    </ligand>
</feature>
<keyword evidence="17" id="KW-0594">Phospholipid biosynthesis</keyword>
<evidence type="ECO:0000256" key="1">
    <source>
        <dbReference type="ARBA" id="ARBA00004651"/>
    </source>
</evidence>
<comment type="similarity">
    <text evidence="4 17 18">Belongs to the CDP-alcohol phosphatidyltransferase class-I family.</text>
</comment>
<feature type="transmembrane region" description="Helical" evidence="17">
    <location>
        <begin position="20"/>
        <end position="45"/>
    </location>
</feature>
<evidence type="ECO:0000256" key="5">
    <source>
        <dbReference type="ARBA" id="ARBA00011738"/>
    </source>
</evidence>
<evidence type="ECO:0000256" key="4">
    <source>
        <dbReference type="ARBA" id="ARBA00010441"/>
    </source>
</evidence>
<organism evidence="19 20">
    <name type="scientific">Arsenicicoccus cauae</name>
    <dbReference type="NCBI Taxonomy" id="2663847"/>
    <lineage>
        <taxon>Bacteria</taxon>
        <taxon>Bacillati</taxon>
        <taxon>Actinomycetota</taxon>
        <taxon>Actinomycetes</taxon>
        <taxon>Micrococcales</taxon>
        <taxon>Intrasporangiaceae</taxon>
        <taxon>Arsenicicoccus</taxon>
    </lineage>
</organism>
<comment type="catalytic activity">
    <reaction evidence="13 17">
        <text>1,2-di-(9Z-octadecenoyl)-sn-glycero-3-cytidine-5'-diphosphate + 1D-myo-inositol 3-phosphate = 1,2-di-(9Z-octadecenoyl)-sn-glycero-3-phospho-(1D-myo-inositol-3-phosphate) + CMP + H(+)</text>
        <dbReference type="Rhea" id="RHEA:61216"/>
        <dbReference type="ChEBI" id="CHEBI:15378"/>
        <dbReference type="ChEBI" id="CHEBI:58401"/>
        <dbReference type="ChEBI" id="CHEBI:60377"/>
        <dbReference type="ChEBI" id="CHEBI:85356"/>
        <dbReference type="ChEBI" id="CHEBI:144472"/>
    </reaction>
</comment>
<keyword evidence="8 17" id="KW-0812">Transmembrane</keyword>
<evidence type="ECO:0000313" key="19">
    <source>
        <dbReference type="EMBL" id="MTB70502.1"/>
    </source>
</evidence>
<comment type="catalytic activity">
    <reaction evidence="16 17">
        <text>a CDP-1,2-diacyl-sn-glycerol + 1D-myo-inositol 3-phosphate = a 1,2-diacyl-sn-glycero-3-phospho-(1D-myo-inositol-3-phosphate) + CMP + H(+)</text>
        <dbReference type="Rhea" id="RHEA:60504"/>
        <dbReference type="ChEBI" id="CHEBI:15378"/>
        <dbReference type="ChEBI" id="CHEBI:58088"/>
        <dbReference type="ChEBI" id="CHEBI:58332"/>
        <dbReference type="ChEBI" id="CHEBI:58401"/>
        <dbReference type="ChEBI" id="CHEBI:60377"/>
    </reaction>
</comment>
<evidence type="ECO:0000256" key="15">
    <source>
        <dbReference type="ARBA" id="ARBA00033137"/>
    </source>
</evidence>
<comment type="subunit">
    <text evidence="5 17">Homodimer.</text>
</comment>
<evidence type="ECO:0000256" key="6">
    <source>
        <dbReference type="ARBA" id="ARBA00022475"/>
    </source>
</evidence>
<keyword evidence="17" id="KW-0444">Lipid biosynthesis</keyword>
<feature type="transmembrane region" description="Helical" evidence="17">
    <location>
        <begin position="51"/>
        <end position="71"/>
    </location>
</feature>
<feature type="active site" description="Proton acceptor" evidence="17">
    <location>
        <position position="90"/>
    </location>
</feature>
<feature type="binding site" evidence="17">
    <location>
        <position position="73"/>
    </location>
    <ligand>
        <name>a CDP-1,2-diacyl-sn-glycerol</name>
        <dbReference type="ChEBI" id="CHEBI:58332"/>
    </ligand>
</feature>
<proteinExistence type="inferred from homology"/>
<comment type="cofactor">
    <cofactor evidence="17">
        <name>Mg(2+)</name>
        <dbReference type="ChEBI" id="CHEBI:18420"/>
    </cofactor>
    <text evidence="17">Contains a di-nuclear catalytic Mg(2+) center.</text>
</comment>
<dbReference type="HAMAP" id="MF_02241">
    <property type="entry name" value="PIP_synthase"/>
    <property type="match status" value="1"/>
</dbReference>
<dbReference type="GO" id="GO:0016780">
    <property type="term" value="F:phosphotransferase activity, for other substituted phosphate groups"/>
    <property type="evidence" value="ECO:0007669"/>
    <property type="project" value="UniProtKB-UniRule"/>
</dbReference>
<feature type="transmembrane region" description="Helical" evidence="17">
    <location>
        <begin position="111"/>
        <end position="130"/>
    </location>
</feature>
<feature type="binding site" evidence="17">
    <location>
        <position position="65"/>
    </location>
    <ligand>
        <name>Mg(2+)</name>
        <dbReference type="ChEBI" id="CHEBI:18420"/>
        <label>1</label>
    </ligand>
</feature>
<dbReference type="InterPro" id="IPR043130">
    <property type="entry name" value="CDP-OH_PTrfase_TM_dom"/>
</dbReference>
<evidence type="ECO:0000256" key="13">
    <source>
        <dbReference type="ARBA" id="ARBA00023935"/>
    </source>
</evidence>
<protein>
    <recommendedName>
        <fullName evidence="14 17">Phosphatidylinositol phosphate synthase</fullName>
        <shortName evidence="17">PIP synthase</shortName>
        <ecNumber evidence="17">2.7.8.-</ecNumber>
    </recommendedName>
    <alternativeName>
        <fullName evidence="15 17">CDP-diacylglycerol--D-myo-inositol-3-phosphate 3-phosphatidyltransferase</fullName>
    </alternativeName>
</protein>
<dbReference type="InterPro" id="IPR000462">
    <property type="entry name" value="CDP-OH_P_trans"/>
</dbReference>
<evidence type="ECO:0000256" key="11">
    <source>
        <dbReference type="ARBA" id="ARBA00022989"/>
    </source>
</evidence>
<reference evidence="19 20" key="1">
    <citation type="submission" date="2019-11" db="EMBL/GenBank/DDBJ databases">
        <title>Whole genome sequencing identifies a novel species of the genus Arsenicicoccus isolated from human blood.</title>
        <authorList>
            <person name="Jeong J.H."/>
            <person name="Kweon O.J."/>
            <person name="Kim H.R."/>
            <person name="Kim T.-H."/>
            <person name="Ha S.-M."/>
            <person name="Lee M.-K."/>
        </authorList>
    </citation>
    <scope>NUCLEOTIDE SEQUENCE [LARGE SCALE GENOMIC DNA]</scope>
    <source>
        <strain evidence="19 20">MKL-02</strain>
    </source>
</reference>
<feature type="transmembrane region" description="Helical" evidence="17">
    <location>
        <begin position="173"/>
        <end position="192"/>
    </location>
</feature>
<dbReference type="NCBIfam" id="NF045883">
    <property type="entry name" value="PIPSynth"/>
    <property type="match status" value="1"/>
</dbReference>
<keyword evidence="20" id="KW-1185">Reference proteome</keyword>
<feature type="binding site" evidence="17">
    <location>
        <position position="79"/>
    </location>
    <ligand>
        <name>a CDP-1,2-diacyl-sn-glycerol</name>
        <dbReference type="ChEBI" id="CHEBI:58332"/>
    </ligand>
</feature>
<dbReference type="InterPro" id="IPR048254">
    <property type="entry name" value="CDP_ALCOHOL_P_TRANSF_CS"/>
</dbReference>
<feature type="binding site" evidence="17">
    <location>
        <position position="90"/>
    </location>
    <ligand>
        <name>Mg(2+)</name>
        <dbReference type="ChEBI" id="CHEBI:18420"/>
        <label>2</label>
    </ligand>
</feature>
<dbReference type="RefSeq" id="WP_154591881.1">
    <property type="nucleotide sequence ID" value="NZ_WLVL01000003.1"/>
</dbReference>
<keyword evidence="17" id="KW-1208">Phospholipid metabolism</keyword>
<dbReference type="PROSITE" id="PS00379">
    <property type="entry name" value="CDP_ALCOHOL_P_TRANSF"/>
    <property type="match status" value="1"/>
</dbReference>
<evidence type="ECO:0000256" key="8">
    <source>
        <dbReference type="ARBA" id="ARBA00022692"/>
    </source>
</evidence>
<gene>
    <name evidence="19" type="ORF">GGG17_00595</name>
</gene>
<keyword evidence="7 17" id="KW-0808">Transferase</keyword>
<evidence type="ECO:0000313" key="20">
    <source>
        <dbReference type="Proteomes" id="UP000431092"/>
    </source>
</evidence>
<dbReference type="Pfam" id="PF01066">
    <property type="entry name" value="CDP-OH_P_transf"/>
    <property type="match status" value="1"/>
</dbReference>
<dbReference type="EC" id="2.7.8.-" evidence="17"/>
<comment type="pathway">
    <text evidence="2 17">Phospholipid metabolism; phosphatidylinositol phosphate biosynthesis.</text>
</comment>
<feature type="binding site" evidence="17">
    <location>
        <position position="65"/>
    </location>
    <ligand>
        <name>Mg(2+)</name>
        <dbReference type="ChEBI" id="CHEBI:18420"/>
        <label>2</label>
    </ligand>
</feature>
<dbReference type="GO" id="GO:0000287">
    <property type="term" value="F:magnesium ion binding"/>
    <property type="evidence" value="ECO:0007669"/>
    <property type="project" value="UniProtKB-UniRule"/>
</dbReference>
<feature type="binding site" evidence="17">
    <location>
        <position position="68"/>
    </location>
    <ligand>
        <name>Mg(2+)</name>
        <dbReference type="ChEBI" id="CHEBI:18420"/>
        <label>1</label>
    </ligand>
</feature>
<comment type="caution">
    <text evidence="17">Lacks conserved residue(s) required for the propagation of feature annotation.</text>
</comment>
<comment type="caution">
    <text evidence="19">The sequence shown here is derived from an EMBL/GenBank/DDBJ whole genome shotgun (WGS) entry which is preliminary data.</text>
</comment>
<evidence type="ECO:0000256" key="9">
    <source>
        <dbReference type="ARBA" id="ARBA00022723"/>
    </source>
</evidence>
<dbReference type="Gene3D" id="1.20.120.1760">
    <property type="match status" value="1"/>
</dbReference>
<keyword evidence="11 17" id="KW-1133">Transmembrane helix</keyword>
<evidence type="ECO:0000256" key="10">
    <source>
        <dbReference type="ARBA" id="ARBA00022842"/>
    </source>
</evidence>
<accession>A0A6I3I9D5</accession>
<feature type="binding site" evidence="17">
    <location>
        <position position="69"/>
    </location>
    <ligand>
        <name>a CDP-1,2-diacyl-sn-glycerol</name>
        <dbReference type="ChEBI" id="CHEBI:58332"/>
    </ligand>
</feature>
<dbReference type="AlphaFoldDB" id="A0A6I3I9D5"/>
<dbReference type="GO" id="GO:0008654">
    <property type="term" value="P:phospholipid biosynthetic process"/>
    <property type="evidence" value="ECO:0007669"/>
    <property type="project" value="UniProtKB-UniRule"/>
</dbReference>
<evidence type="ECO:0000256" key="18">
    <source>
        <dbReference type="RuleBase" id="RU003750"/>
    </source>
</evidence>
<name>A0A6I3I9D5_9MICO</name>
<dbReference type="GO" id="GO:0005886">
    <property type="term" value="C:plasma membrane"/>
    <property type="evidence" value="ECO:0007669"/>
    <property type="project" value="UniProtKB-SubCell"/>
</dbReference>
<feature type="binding site" evidence="17">
    <location>
        <position position="86"/>
    </location>
    <ligand>
        <name>Mg(2+)</name>
        <dbReference type="ChEBI" id="CHEBI:18420"/>
        <label>2</label>
    </ligand>
</feature>
<comment type="subcellular location">
    <subcellularLocation>
        <location evidence="1 17">Cell membrane</location>
        <topology evidence="1 17">Multi-pass membrane protein</topology>
    </subcellularLocation>
</comment>
<feature type="binding site" evidence="17">
    <location>
        <position position="86"/>
    </location>
    <ligand>
        <name>Mg(2+)</name>
        <dbReference type="ChEBI" id="CHEBI:18420"/>
        <label>1</label>
    </ligand>
</feature>
<evidence type="ECO:0000256" key="14">
    <source>
        <dbReference type="ARBA" id="ARBA00024082"/>
    </source>
</evidence>
<evidence type="ECO:0000256" key="17">
    <source>
        <dbReference type="HAMAP-Rule" id="MF_02241"/>
    </source>
</evidence>